<protein>
    <submittedName>
        <fullName evidence="2">Uncharacterized protein</fullName>
    </submittedName>
</protein>
<proteinExistence type="predicted"/>
<feature type="compositionally biased region" description="Low complexity" evidence="1">
    <location>
        <begin position="13"/>
        <end position="22"/>
    </location>
</feature>
<evidence type="ECO:0000256" key="1">
    <source>
        <dbReference type="SAM" id="MobiDB-lite"/>
    </source>
</evidence>
<dbReference type="AlphaFoldDB" id="M5C174"/>
<accession>M5C174</accession>
<gene>
    <name evidence="2" type="ORF">BN14_06798</name>
</gene>
<dbReference type="Proteomes" id="UP000012065">
    <property type="component" value="Unassembled WGS sequence"/>
</dbReference>
<evidence type="ECO:0000313" key="3">
    <source>
        <dbReference type="Proteomes" id="UP000012065"/>
    </source>
</evidence>
<name>M5C174_THACB</name>
<dbReference type="HOGENOM" id="CLU_1971983_0_0_1"/>
<evidence type="ECO:0000313" key="2">
    <source>
        <dbReference type="EMBL" id="CCO32735.1"/>
    </source>
</evidence>
<feature type="region of interest" description="Disordered" evidence="1">
    <location>
        <begin position="1"/>
        <end position="37"/>
    </location>
</feature>
<organism evidence="2 3">
    <name type="scientific">Thanatephorus cucumeris (strain AG1-IB / isolate 7/3/14)</name>
    <name type="common">Lettuce bottom rot fungus</name>
    <name type="synonym">Rhizoctonia solani</name>
    <dbReference type="NCBI Taxonomy" id="1108050"/>
    <lineage>
        <taxon>Eukaryota</taxon>
        <taxon>Fungi</taxon>
        <taxon>Dikarya</taxon>
        <taxon>Basidiomycota</taxon>
        <taxon>Agaricomycotina</taxon>
        <taxon>Agaricomycetes</taxon>
        <taxon>Cantharellales</taxon>
        <taxon>Ceratobasidiaceae</taxon>
        <taxon>Rhizoctonia</taxon>
        <taxon>Rhizoctonia solani AG-1</taxon>
    </lineage>
</organism>
<sequence length="127" mass="13131">MSHPKPHRAYTYSSSSSSLSSSFPAVSKRDPHPSCNPPSIAFPPVTLGAPVPVPAAAAVGVVARDMPISLAPIARPATPFKTCIPTPPPIPPIPIPTAAARLENMLMPVPPDNRPALAPVPESKPTP</sequence>
<feature type="region of interest" description="Disordered" evidence="1">
    <location>
        <begin position="107"/>
        <end position="127"/>
    </location>
</feature>
<comment type="caution">
    <text evidence="2">The sequence shown here is derived from an EMBL/GenBank/DDBJ whole genome shotgun (WGS) entry which is preliminary data.</text>
</comment>
<dbReference type="EMBL" id="CAOJ01010341">
    <property type="protein sequence ID" value="CCO32735.1"/>
    <property type="molecule type" value="Genomic_DNA"/>
</dbReference>
<reference evidence="2 3" key="1">
    <citation type="journal article" date="2013" name="J. Biotechnol.">
        <title>Establishment and interpretation of the genome sequence of the phytopathogenic fungus Rhizoctonia solani AG1-IB isolate 7/3/14.</title>
        <authorList>
            <person name="Wibberg D.W."/>
            <person name="Jelonek L.J."/>
            <person name="Rupp O.R."/>
            <person name="Hennig M.H."/>
            <person name="Eikmeyer F.E."/>
            <person name="Goesmann A.G."/>
            <person name="Hartmann A.H."/>
            <person name="Borriss R.B."/>
            <person name="Grosch R.G."/>
            <person name="Puehler A.P."/>
            <person name="Schlueter A.S."/>
        </authorList>
    </citation>
    <scope>NUCLEOTIDE SEQUENCE [LARGE SCALE GENOMIC DNA]</scope>
    <source>
        <strain evidence="3">AG1-IB / isolate 7/3/14</strain>
    </source>
</reference>